<dbReference type="PRINTS" id="PR00455">
    <property type="entry name" value="HTHTETR"/>
</dbReference>
<keyword evidence="1" id="KW-0805">Transcription regulation</keyword>
<dbReference type="GO" id="GO:0003677">
    <property type="term" value="F:DNA binding"/>
    <property type="evidence" value="ECO:0007669"/>
    <property type="project" value="UniProtKB-UniRule"/>
</dbReference>
<dbReference type="EMBL" id="FO203512">
    <property type="protein sequence ID" value="CCK76008.1"/>
    <property type="molecule type" value="Genomic_DNA"/>
</dbReference>
<dbReference type="Pfam" id="PF00440">
    <property type="entry name" value="TetR_N"/>
    <property type="match status" value="1"/>
</dbReference>
<dbReference type="AlphaFoldDB" id="R4YRZ1"/>
<evidence type="ECO:0000313" key="7">
    <source>
        <dbReference type="Proteomes" id="UP000032749"/>
    </source>
</evidence>
<dbReference type="KEGG" id="oai:OLEAN_C18320"/>
<keyword evidence="2 4" id="KW-0238">DNA-binding</keyword>
<feature type="DNA-binding region" description="H-T-H motif" evidence="4">
    <location>
        <begin position="32"/>
        <end position="51"/>
    </location>
</feature>
<dbReference type="InterPro" id="IPR001647">
    <property type="entry name" value="HTH_TetR"/>
</dbReference>
<protein>
    <submittedName>
        <fullName evidence="6">Probable transcriptional regulator, TetR family</fullName>
    </submittedName>
</protein>
<dbReference type="HOGENOM" id="CLU_081861_0_0_6"/>
<dbReference type="Gene3D" id="1.10.10.60">
    <property type="entry name" value="Homeodomain-like"/>
    <property type="match status" value="1"/>
</dbReference>
<evidence type="ECO:0000256" key="3">
    <source>
        <dbReference type="ARBA" id="ARBA00023163"/>
    </source>
</evidence>
<dbReference type="OrthoDB" id="116240at2"/>
<keyword evidence="3" id="KW-0804">Transcription</keyword>
<dbReference type="InterPro" id="IPR023772">
    <property type="entry name" value="DNA-bd_HTH_TetR-type_CS"/>
</dbReference>
<dbReference type="InterPro" id="IPR050692">
    <property type="entry name" value="HTH_transcr_repressor_FabR"/>
</dbReference>
<dbReference type="PATRIC" id="fig|698738.3.peg.1898"/>
<dbReference type="Proteomes" id="UP000032749">
    <property type="component" value="Chromosome"/>
</dbReference>
<dbReference type="STRING" id="698738.OLEAN_C18320"/>
<sequence>MSIRSEQKEKTRQSIINAALKLSEERGFPALSLREVTREAEIAPATFYRHFKDMEELGLVLVDKVAQTLRQLMRKARQRIKVNGSVIETSVITQLEFSQQNPELFRLLTSGLTGGPLIFREALQKEKQFFIDELHEDLSSDTRLVNIDLAAEIMVNQVLVASIEAIDKEPEELILIQQRLITQLRMILLGSMAQKRTNNLTA</sequence>
<dbReference type="FunFam" id="1.10.10.60:FF:000034">
    <property type="entry name" value="HTH-type transcriptional repressor FabR"/>
    <property type="match status" value="1"/>
</dbReference>
<keyword evidence="7" id="KW-1185">Reference proteome</keyword>
<reference evidence="6" key="1">
    <citation type="journal article" date="2013" name="Nat. Commun.">
        <title>Genome sequence and functional genomic analysis of the oil-degrading bacterium Oleispira antarctica.</title>
        <authorList>
            <person name="Kube M."/>
            <person name="Chernikova T.N."/>
            <person name="Al-Ramahi Y."/>
            <person name="Beloqui A."/>
            <person name="Lopez-Cortez N."/>
            <person name="Guazzaroni M.E."/>
            <person name="Heipieper H.J."/>
            <person name="Klages S."/>
            <person name="Kotsyurbenko O.R."/>
            <person name="Langer I."/>
            <person name="Nechitaylo T.Y."/>
            <person name="Lunsdorf H."/>
            <person name="Fernandez M."/>
            <person name="Juarez S."/>
            <person name="Ciordia S."/>
            <person name="Singer A."/>
            <person name="Kagan O."/>
            <person name="Egorova O."/>
            <person name="Petit P.A."/>
            <person name="Stogios P."/>
            <person name="Kim Y."/>
            <person name="Tchigvintsev A."/>
            <person name="Flick R."/>
            <person name="Denaro R."/>
            <person name="Genovese M."/>
            <person name="Albar J.P."/>
            <person name="Reva O.N."/>
            <person name="Martinez-Gomariz M."/>
            <person name="Tran H."/>
            <person name="Ferrer M."/>
            <person name="Savchenko A."/>
            <person name="Yakunin A.F."/>
            <person name="Yakimov M.M."/>
            <person name="Golyshina O.V."/>
            <person name="Reinhardt R."/>
            <person name="Golyshin P.N."/>
        </authorList>
    </citation>
    <scope>NUCLEOTIDE SEQUENCE [LARGE SCALE GENOMIC DNA]</scope>
</reference>
<organism evidence="6 7">
    <name type="scientific">Oleispira antarctica RB-8</name>
    <dbReference type="NCBI Taxonomy" id="698738"/>
    <lineage>
        <taxon>Bacteria</taxon>
        <taxon>Pseudomonadati</taxon>
        <taxon>Pseudomonadota</taxon>
        <taxon>Gammaproteobacteria</taxon>
        <taxon>Oceanospirillales</taxon>
        <taxon>Oceanospirillaceae</taxon>
        <taxon>Oleispira</taxon>
    </lineage>
</organism>
<dbReference type="PANTHER" id="PTHR47752">
    <property type="entry name" value="HTH-TYPE TRANSCRIPTIONAL REPRESSOR FABR"/>
    <property type="match status" value="1"/>
</dbReference>
<evidence type="ECO:0000256" key="2">
    <source>
        <dbReference type="ARBA" id="ARBA00023125"/>
    </source>
</evidence>
<dbReference type="InterPro" id="IPR009057">
    <property type="entry name" value="Homeodomain-like_sf"/>
</dbReference>
<gene>
    <name evidence="6" type="ORF">OLEAN_C18320</name>
</gene>
<accession>R4YRZ1</accession>
<evidence type="ECO:0000259" key="5">
    <source>
        <dbReference type="PROSITE" id="PS50977"/>
    </source>
</evidence>
<evidence type="ECO:0000256" key="1">
    <source>
        <dbReference type="ARBA" id="ARBA00023015"/>
    </source>
</evidence>
<feature type="domain" description="HTH tetR-type" evidence="5">
    <location>
        <begin position="9"/>
        <end position="69"/>
    </location>
</feature>
<dbReference type="PROSITE" id="PS50977">
    <property type="entry name" value="HTH_TETR_2"/>
    <property type="match status" value="1"/>
</dbReference>
<dbReference type="SUPFAM" id="SSF46689">
    <property type="entry name" value="Homeodomain-like"/>
    <property type="match status" value="1"/>
</dbReference>
<evidence type="ECO:0000313" key="6">
    <source>
        <dbReference type="EMBL" id="CCK76008.1"/>
    </source>
</evidence>
<dbReference type="NCBIfam" id="NF008402">
    <property type="entry name" value="PRK11202.1"/>
    <property type="match status" value="1"/>
</dbReference>
<dbReference type="PANTHER" id="PTHR47752:SF1">
    <property type="entry name" value="HTH-TYPE TRANSCRIPTIONAL REPRESSOR FABR"/>
    <property type="match status" value="1"/>
</dbReference>
<dbReference type="Gene3D" id="1.10.357.10">
    <property type="entry name" value="Tetracycline Repressor, domain 2"/>
    <property type="match status" value="1"/>
</dbReference>
<dbReference type="PROSITE" id="PS01081">
    <property type="entry name" value="HTH_TETR_1"/>
    <property type="match status" value="1"/>
</dbReference>
<name>R4YRZ1_OLEAN</name>
<proteinExistence type="predicted"/>
<evidence type="ECO:0000256" key="4">
    <source>
        <dbReference type="PROSITE-ProRule" id="PRU00335"/>
    </source>
</evidence>